<dbReference type="InterPro" id="IPR058575">
    <property type="entry name" value="NTP_transf_8_dom"/>
</dbReference>
<dbReference type="EMBL" id="BMES01000001">
    <property type="protein sequence ID" value="GGH13648.1"/>
    <property type="molecule type" value="Genomic_DNA"/>
</dbReference>
<accession>A0A917I4F9</accession>
<reference evidence="2" key="1">
    <citation type="journal article" date="2014" name="Int. J. Syst. Evol. Microbiol.">
        <title>Complete genome sequence of Corynebacterium casei LMG S-19264T (=DSM 44701T), isolated from a smear-ripened cheese.</title>
        <authorList>
            <consortium name="US DOE Joint Genome Institute (JGI-PGF)"/>
            <person name="Walter F."/>
            <person name="Albersmeier A."/>
            <person name="Kalinowski J."/>
            <person name="Ruckert C."/>
        </authorList>
    </citation>
    <scope>NUCLEOTIDE SEQUENCE</scope>
    <source>
        <strain evidence="2">CGMCC 1.12214</strain>
    </source>
</reference>
<comment type="caution">
    <text evidence="2">The sequence shown here is derived from an EMBL/GenBank/DDBJ whole genome shotgun (WGS) entry which is preliminary data.</text>
</comment>
<evidence type="ECO:0000313" key="2">
    <source>
        <dbReference type="EMBL" id="GGH13648.1"/>
    </source>
</evidence>
<dbReference type="Pfam" id="PF12281">
    <property type="entry name" value="NTP_transf_8"/>
    <property type="match status" value="1"/>
</dbReference>
<evidence type="ECO:0000313" key="3">
    <source>
        <dbReference type="Proteomes" id="UP000603912"/>
    </source>
</evidence>
<sequence>MKKLSLPLLTLYADVQQQLQTTVALPGSVYEQDVKGRPYLRAAVNVGAGRRMMHLGPADDPEAKAAAERIRAEMRLSRERRRIVRTLREAGFGNPGPDLGAVLEAVAAAGLFQAGAVLVGTGAYQCMSALVGAALPASAMTTQDADIATATLTLTANAVELTSDEPEPPVRRGKKGRPALLEILRWADRSFDPIPDLNPRALPARYRSASGFVVDVLAPRLRRSDPSPIGIPELNAGGLLLQHLDWLIAETQDAVALHGSGILVRVPVPARYAVHKLIIAQKRLSGDGSKRFKDLEQARAMIEVLRDRDRFALADALEDARGRGDKGWAAPIDNSLAELGVKIDDLL</sequence>
<dbReference type="RefSeq" id="WP_188516798.1">
    <property type="nucleotide sequence ID" value="NZ_BMES01000001.1"/>
</dbReference>
<protein>
    <recommendedName>
        <fullName evidence="1">Nucleotidyltransferase-like domain-containing protein</fullName>
    </recommendedName>
</protein>
<evidence type="ECO:0000259" key="1">
    <source>
        <dbReference type="Pfam" id="PF12281"/>
    </source>
</evidence>
<dbReference type="AlphaFoldDB" id="A0A917I4F9"/>
<dbReference type="Proteomes" id="UP000603912">
    <property type="component" value="Unassembled WGS sequence"/>
</dbReference>
<organism evidence="2 3">
    <name type="scientific">Alsobacter metallidurans</name>
    <dbReference type="NCBI Taxonomy" id="340221"/>
    <lineage>
        <taxon>Bacteria</taxon>
        <taxon>Pseudomonadati</taxon>
        <taxon>Pseudomonadota</taxon>
        <taxon>Alphaproteobacteria</taxon>
        <taxon>Hyphomicrobiales</taxon>
        <taxon>Alsobacteraceae</taxon>
        <taxon>Alsobacter</taxon>
    </lineage>
</organism>
<gene>
    <name evidence="2" type="ORF">GCM10007036_12400</name>
</gene>
<name>A0A917I4F9_9HYPH</name>
<keyword evidence="3" id="KW-1185">Reference proteome</keyword>
<feature type="domain" description="Nucleotidyltransferase-like" evidence="1">
    <location>
        <begin position="99"/>
        <end position="320"/>
    </location>
</feature>
<proteinExistence type="predicted"/>
<reference evidence="2" key="2">
    <citation type="submission" date="2020-09" db="EMBL/GenBank/DDBJ databases">
        <authorList>
            <person name="Sun Q."/>
            <person name="Zhou Y."/>
        </authorList>
    </citation>
    <scope>NUCLEOTIDE SEQUENCE</scope>
    <source>
        <strain evidence="2">CGMCC 1.12214</strain>
    </source>
</reference>